<proteinExistence type="predicted"/>
<gene>
    <name evidence="1" type="ORF">BM613_12985</name>
</gene>
<evidence type="ECO:0000313" key="2">
    <source>
        <dbReference type="Proteomes" id="UP000245380"/>
    </source>
</evidence>
<evidence type="ECO:0000313" key="1">
    <source>
        <dbReference type="EMBL" id="PWI56583.1"/>
    </source>
</evidence>
<dbReference type="Proteomes" id="UP000245380">
    <property type="component" value="Unassembled WGS sequence"/>
</dbReference>
<name>A0A2U3D5N1_SULT2</name>
<sequence length="149" mass="17033">MGKPSKYPPELVSEFLAFLDQNPGATKEELAPIVAPYFEKTFDAEEAKRAHFSRYFSGLLRRVKTTENHRKIRMFYEKNEQGKLVNAHAILTTVDDVQIIEKQILAIDKQIGSLLVERAQAKRYLDHLRATGKPIERLVDGEFLENASS</sequence>
<organism evidence="1 2">
    <name type="scientific">Sulfoacidibacillus thermotolerans</name>
    <name type="common">Acidibacillus sulfuroxidans</name>
    <dbReference type="NCBI Taxonomy" id="1765684"/>
    <lineage>
        <taxon>Bacteria</taxon>
        <taxon>Bacillati</taxon>
        <taxon>Bacillota</taxon>
        <taxon>Bacilli</taxon>
        <taxon>Bacillales</taxon>
        <taxon>Alicyclobacillaceae</taxon>
        <taxon>Sulfoacidibacillus</taxon>
    </lineage>
</organism>
<dbReference type="AlphaFoldDB" id="A0A2U3D5N1"/>
<keyword evidence="2" id="KW-1185">Reference proteome</keyword>
<dbReference type="RefSeq" id="WP_109431634.1">
    <property type="nucleotide sequence ID" value="NZ_MPDK01000035.1"/>
</dbReference>
<reference evidence="1 2" key="1">
    <citation type="submission" date="2016-11" db="EMBL/GenBank/DDBJ databases">
        <title>Comparative genomics of Acidibacillus ferroxidans species.</title>
        <authorList>
            <person name="Oliveira G."/>
            <person name="Nunes G."/>
            <person name="Oliveira R."/>
            <person name="Araujo F."/>
            <person name="Salim A."/>
            <person name="Scholte L."/>
            <person name="Morais D."/>
            <person name="Nancucheo I."/>
            <person name="Johnson D.B."/>
            <person name="Grail B."/>
            <person name="Bittencourt J."/>
            <person name="Valadares R."/>
        </authorList>
    </citation>
    <scope>NUCLEOTIDE SEQUENCE [LARGE SCALE GENOMIC DNA]</scope>
    <source>
        <strain evidence="1 2">Y002</strain>
    </source>
</reference>
<comment type="caution">
    <text evidence="1">The sequence shown here is derived from an EMBL/GenBank/DDBJ whole genome shotgun (WGS) entry which is preliminary data.</text>
</comment>
<accession>A0A2U3D5N1</accession>
<protein>
    <submittedName>
        <fullName evidence="1">Uncharacterized protein</fullName>
    </submittedName>
</protein>
<dbReference type="EMBL" id="MPDK01000035">
    <property type="protein sequence ID" value="PWI56583.1"/>
    <property type="molecule type" value="Genomic_DNA"/>
</dbReference>